<comment type="caution">
    <text evidence="1">The sequence shown here is derived from an EMBL/GenBank/DDBJ whole genome shotgun (WGS) entry which is preliminary data.</text>
</comment>
<protein>
    <submittedName>
        <fullName evidence="1">Uncharacterized protein</fullName>
    </submittedName>
</protein>
<proteinExistence type="predicted"/>
<feature type="non-terminal residue" evidence="1">
    <location>
        <position position="169"/>
    </location>
</feature>
<organism evidence="1">
    <name type="scientific">marine sediment metagenome</name>
    <dbReference type="NCBI Taxonomy" id="412755"/>
    <lineage>
        <taxon>unclassified sequences</taxon>
        <taxon>metagenomes</taxon>
        <taxon>ecological metagenomes</taxon>
    </lineage>
</organism>
<accession>X1JLY0</accession>
<reference evidence="1" key="1">
    <citation type="journal article" date="2014" name="Front. Microbiol.">
        <title>High frequency of phylogenetically diverse reductive dehalogenase-homologous genes in deep subseafloor sedimentary metagenomes.</title>
        <authorList>
            <person name="Kawai M."/>
            <person name="Futagami T."/>
            <person name="Toyoda A."/>
            <person name="Takaki Y."/>
            <person name="Nishi S."/>
            <person name="Hori S."/>
            <person name="Arai W."/>
            <person name="Tsubouchi T."/>
            <person name="Morono Y."/>
            <person name="Uchiyama I."/>
            <person name="Ito T."/>
            <person name="Fujiyama A."/>
            <person name="Inagaki F."/>
            <person name="Takami H."/>
        </authorList>
    </citation>
    <scope>NUCLEOTIDE SEQUENCE</scope>
    <source>
        <strain evidence="1">Expedition CK06-06</strain>
    </source>
</reference>
<name>X1JLY0_9ZZZZ</name>
<sequence>MRPEPVRDILNQHSDLVTRCRTHGTVKELGQYWPEIYCAVEQQKEAAKCSKAALDVSPLDNDEVVFLAERLTQAGQRGKALEQLQTWIDQAHDRDTYAWQKYLELLARKPKDRRATQKEYAERQAVLRRTEAWLFDCERPVAGVWIQYLQLANEYGTGLDRDKALRKVA</sequence>
<dbReference type="EMBL" id="BARU01025808">
    <property type="protein sequence ID" value="GAH70788.1"/>
    <property type="molecule type" value="Genomic_DNA"/>
</dbReference>
<gene>
    <name evidence="1" type="ORF">S03H2_41538</name>
</gene>
<evidence type="ECO:0000313" key="1">
    <source>
        <dbReference type="EMBL" id="GAH70788.1"/>
    </source>
</evidence>
<dbReference type="AlphaFoldDB" id="X1JLY0"/>